<gene>
    <name evidence="1" type="ORF">J2X78_002010</name>
</gene>
<reference evidence="1" key="1">
    <citation type="submission" date="2023-07" db="EMBL/GenBank/DDBJ databases">
        <title>Sorghum-associated microbial communities from plants grown in Nebraska, USA.</title>
        <authorList>
            <person name="Schachtman D."/>
        </authorList>
    </citation>
    <scope>NUCLEOTIDE SEQUENCE</scope>
    <source>
        <strain evidence="1">2697</strain>
    </source>
</reference>
<organism evidence="1 2">
    <name type="scientific">Pedobacter africanus</name>
    <dbReference type="NCBI Taxonomy" id="151894"/>
    <lineage>
        <taxon>Bacteria</taxon>
        <taxon>Pseudomonadati</taxon>
        <taxon>Bacteroidota</taxon>
        <taxon>Sphingobacteriia</taxon>
        <taxon>Sphingobacteriales</taxon>
        <taxon>Sphingobacteriaceae</taxon>
        <taxon>Pedobacter</taxon>
    </lineage>
</organism>
<keyword evidence="2" id="KW-1185">Reference proteome</keyword>
<dbReference type="Proteomes" id="UP001246858">
    <property type="component" value="Unassembled WGS sequence"/>
</dbReference>
<dbReference type="EMBL" id="JAVDTF010000001">
    <property type="protein sequence ID" value="MDR6783458.1"/>
    <property type="molecule type" value="Genomic_DNA"/>
</dbReference>
<proteinExistence type="predicted"/>
<protein>
    <submittedName>
        <fullName evidence="1">PAS domain S-box-containing protein</fullName>
    </submittedName>
</protein>
<accession>A0ACC6KWF2</accession>
<comment type="caution">
    <text evidence="1">The sequence shown here is derived from an EMBL/GenBank/DDBJ whole genome shotgun (WGS) entry which is preliminary data.</text>
</comment>
<name>A0ACC6KWF2_9SPHI</name>
<evidence type="ECO:0000313" key="1">
    <source>
        <dbReference type="EMBL" id="MDR6783458.1"/>
    </source>
</evidence>
<sequence>MESSSMGLWYCHMEDQGDMWTNSLFRQTLGYGVNAILDDPHVFLFKDGIKDFATQLKSRPESHLFIQYRHQNGTVIQARNTGLLLNDTAGNPAYLLVAIQQIDLPVNGQHVANGAVSKDHQLLNDKLKISEERFTRAFEHAAIGMAIVSPSGKWLRVNNSLLQILGYTSAELMKLTFQDITFPDDLNKDLELLTSLVDGEIEHYQMEKRYFHKMGHIVTVILAVSLVKNNKGKPLHFISQITDISKMKAAETEIKSVLDVTSDQNRRLLNFAHIVSHNLRSHSGNLSMLLNFIETDTDENSRQELFRMFRDAASNLQVTIGHLNEVVAVTTTLHQNLISVNLSDAINGAIGNVEALLKAEGVHCINEVRPDVVISAVPAYLDSILLNFLTNAIKYHSKARSPLINLSSAMADNLVELSIKDNGLGIDLKLNRDKIFGMYKTFHDNKDARGIGLFITKNQIEAMGGKVTVESEVDKGTTFKIYFKQALESLSS</sequence>
<evidence type="ECO:0000313" key="2">
    <source>
        <dbReference type="Proteomes" id="UP001246858"/>
    </source>
</evidence>